<gene>
    <name evidence="2" type="ORF">P7K49_027298</name>
</gene>
<name>A0ABQ9U938_SAGOE</name>
<dbReference type="EMBL" id="JASSZA010000014">
    <property type="protein sequence ID" value="KAK2093560.1"/>
    <property type="molecule type" value="Genomic_DNA"/>
</dbReference>
<organism evidence="2 3">
    <name type="scientific">Saguinus oedipus</name>
    <name type="common">Cotton-top tamarin</name>
    <name type="synonym">Oedipomidas oedipus</name>
    <dbReference type="NCBI Taxonomy" id="9490"/>
    <lineage>
        <taxon>Eukaryota</taxon>
        <taxon>Metazoa</taxon>
        <taxon>Chordata</taxon>
        <taxon>Craniata</taxon>
        <taxon>Vertebrata</taxon>
        <taxon>Euteleostomi</taxon>
        <taxon>Mammalia</taxon>
        <taxon>Eutheria</taxon>
        <taxon>Euarchontoglires</taxon>
        <taxon>Primates</taxon>
        <taxon>Haplorrhini</taxon>
        <taxon>Platyrrhini</taxon>
        <taxon>Cebidae</taxon>
        <taxon>Callitrichinae</taxon>
        <taxon>Saguinus</taxon>
    </lineage>
</organism>
<proteinExistence type="predicted"/>
<feature type="domain" description="Tetratricopeptide repeat protein 7 N-terminal" evidence="1">
    <location>
        <begin position="1"/>
        <end position="93"/>
    </location>
</feature>
<evidence type="ECO:0000313" key="3">
    <source>
        <dbReference type="Proteomes" id="UP001266305"/>
    </source>
</evidence>
<reference evidence="2 3" key="1">
    <citation type="submission" date="2023-05" db="EMBL/GenBank/DDBJ databases">
        <title>B98-5 Cell Line De Novo Hybrid Assembly: An Optical Mapping Approach.</title>
        <authorList>
            <person name="Kananen K."/>
            <person name="Auerbach J.A."/>
            <person name="Kautto E."/>
            <person name="Blachly J.S."/>
        </authorList>
    </citation>
    <scope>NUCLEOTIDE SEQUENCE [LARGE SCALE GENOMIC DNA]</scope>
    <source>
        <strain evidence="2">B95-8</strain>
        <tissue evidence="2">Cell line</tissue>
    </source>
</reference>
<accession>A0ABQ9U938</accession>
<evidence type="ECO:0000259" key="1">
    <source>
        <dbReference type="Pfam" id="PF19440"/>
    </source>
</evidence>
<dbReference type="Pfam" id="PF19440">
    <property type="entry name" value="TTC7_N"/>
    <property type="match status" value="2"/>
</dbReference>
<dbReference type="Proteomes" id="UP001266305">
    <property type="component" value="Unassembled WGS sequence"/>
</dbReference>
<dbReference type="PANTHER" id="PTHR23083:SF365">
    <property type="entry name" value="TETRATRICOPEPTIDE REPEAT PROTEIN 7B"/>
    <property type="match status" value="1"/>
</dbReference>
<protein>
    <recommendedName>
        <fullName evidence="1">Tetratricopeptide repeat protein 7 N-terminal domain-containing protein</fullName>
    </recommendedName>
</protein>
<evidence type="ECO:0000313" key="2">
    <source>
        <dbReference type="EMBL" id="KAK2093560.1"/>
    </source>
</evidence>
<feature type="domain" description="Tetratricopeptide repeat protein 7 N-terminal" evidence="1">
    <location>
        <begin position="135"/>
        <end position="185"/>
    </location>
</feature>
<keyword evidence="3" id="KW-1185">Reference proteome</keyword>
<sequence>MATKKAGSLLETEIERCRSECQWERIPELVKQLSAKLIANDDMAELLLGVSKLDQYLKEQPLRQGASPQGPKPQLTEVRKHLTAVLEEGTLKAYSTKGLCFEKLPISSSTSNLYVDREQNGITCYEKAGDITLLESMANQDAVLSRIPEHKSDCLISLQSASVVCDLLPIALSRRGLYDMLSECLERAMKFAFEEFHLWYQFLCP</sequence>
<dbReference type="InterPro" id="IPR051722">
    <property type="entry name" value="Endocytosis_PI4K-reg_protein"/>
</dbReference>
<dbReference type="InterPro" id="IPR045819">
    <property type="entry name" value="TTC7_N"/>
</dbReference>
<comment type="caution">
    <text evidence="2">The sequence shown here is derived from an EMBL/GenBank/DDBJ whole genome shotgun (WGS) entry which is preliminary data.</text>
</comment>
<dbReference type="PANTHER" id="PTHR23083">
    <property type="entry name" value="TETRATRICOPEPTIDE REPEAT PROTEIN, TPR"/>
    <property type="match status" value="1"/>
</dbReference>